<dbReference type="EMBL" id="LAZR01006619">
    <property type="protein sequence ID" value="KKM90840.1"/>
    <property type="molecule type" value="Genomic_DNA"/>
</dbReference>
<evidence type="ECO:0008006" key="2">
    <source>
        <dbReference type="Google" id="ProtNLM"/>
    </source>
</evidence>
<sequence length="132" mass="14217">MLLALLLLGLLTFSPVETREAVLTIYVCQVDTNNPEMHGGFCPEGPRTYASVKVQPGVAACSWDLPMGTIFSIEEDPTGGVYQCLDRGLLGAGNPTHVDVWCMTTSSERCGLPWLAQVGPRPRLTIILPEGS</sequence>
<evidence type="ECO:0000313" key="1">
    <source>
        <dbReference type="EMBL" id="KKM90840.1"/>
    </source>
</evidence>
<comment type="caution">
    <text evidence="1">The sequence shown here is derived from an EMBL/GenBank/DDBJ whole genome shotgun (WGS) entry which is preliminary data.</text>
</comment>
<proteinExistence type="predicted"/>
<dbReference type="AlphaFoldDB" id="A0A0F9NPS9"/>
<name>A0A0F9NPS9_9ZZZZ</name>
<protein>
    <recommendedName>
        <fullName evidence="2">3D domain-containing protein</fullName>
    </recommendedName>
</protein>
<gene>
    <name evidence="1" type="ORF">LCGC14_1234470</name>
</gene>
<accession>A0A0F9NPS9</accession>
<reference evidence="1" key="1">
    <citation type="journal article" date="2015" name="Nature">
        <title>Complex archaea that bridge the gap between prokaryotes and eukaryotes.</title>
        <authorList>
            <person name="Spang A."/>
            <person name="Saw J.H."/>
            <person name="Jorgensen S.L."/>
            <person name="Zaremba-Niedzwiedzka K."/>
            <person name="Martijn J."/>
            <person name="Lind A.E."/>
            <person name="van Eijk R."/>
            <person name="Schleper C."/>
            <person name="Guy L."/>
            <person name="Ettema T.J."/>
        </authorList>
    </citation>
    <scope>NUCLEOTIDE SEQUENCE</scope>
</reference>
<organism evidence="1">
    <name type="scientific">marine sediment metagenome</name>
    <dbReference type="NCBI Taxonomy" id="412755"/>
    <lineage>
        <taxon>unclassified sequences</taxon>
        <taxon>metagenomes</taxon>
        <taxon>ecological metagenomes</taxon>
    </lineage>
</organism>